<proteinExistence type="predicted"/>
<reference evidence="2" key="1">
    <citation type="journal article" date="2022" name="Mol. Ecol. Resour.">
        <title>The genomes of chicory, endive, great burdock and yacon provide insights into Asteraceae palaeo-polyploidization history and plant inulin production.</title>
        <authorList>
            <person name="Fan W."/>
            <person name="Wang S."/>
            <person name="Wang H."/>
            <person name="Wang A."/>
            <person name="Jiang F."/>
            <person name="Liu H."/>
            <person name="Zhao H."/>
            <person name="Xu D."/>
            <person name="Zhang Y."/>
        </authorList>
    </citation>
    <scope>NUCLEOTIDE SEQUENCE [LARGE SCALE GENOMIC DNA]</scope>
    <source>
        <strain evidence="2">cv. Yunnan</strain>
    </source>
</reference>
<dbReference type="Proteomes" id="UP001056120">
    <property type="component" value="Linkage Group LG29"/>
</dbReference>
<sequence length="476" mass="53101">MNWTKGPTVGRGSTATVSLATTVTGDHIAVKSTELSSSSFLQKEQQFLSKLSSRYIIKYMGFDVDYVDHVPMYNLLMEYAPGGSIADVIKEEGGCLDECLIRSYTRQILLGLDYLHSNNLVHCDIKCSNILVCEDGVKIGDLGCAKLADKDGNYTSSEFSGTPVFMAPEVARGEEQGFAADVWAVGCAVIEMATGCNPWPEVKNPVSALYRIGYSGDVPLFPVRLSEEAKDFLKNCLRRNDEERWTAKQLLQHPFVDLNSSFKKIENFPKNSPSGVLDQGFWDCLEESETSSAPTKFTSFSGESPVERIKQLVEASGWVNSCLPNWVEGEYWITVRSNDVDDESSNVSHENLFTDAEMEDGNSESTRSEYDSISELYVEEGVSFSVRIVIESNVVETSCASVVNSRFLDFKKINNNNNNNNCFVVDSNLNFALLALHIFGDLLVICKDTSVDESHHKRIIPMLTFYHYILYILLAF</sequence>
<comment type="caution">
    <text evidence="1">The sequence shown here is derived from an EMBL/GenBank/DDBJ whole genome shotgun (WGS) entry which is preliminary data.</text>
</comment>
<protein>
    <submittedName>
        <fullName evidence="1">Uncharacterized protein</fullName>
    </submittedName>
</protein>
<organism evidence="1 2">
    <name type="scientific">Smallanthus sonchifolius</name>
    <dbReference type="NCBI Taxonomy" id="185202"/>
    <lineage>
        <taxon>Eukaryota</taxon>
        <taxon>Viridiplantae</taxon>
        <taxon>Streptophyta</taxon>
        <taxon>Embryophyta</taxon>
        <taxon>Tracheophyta</taxon>
        <taxon>Spermatophyta</taxon>
        <taxon>Magnoliopsida</taxon>
        <taxon>eudicotyledons</taxon>
        <taxon>Gunneridae</taxon>
        <taxon>Pentapetalae</taxon>
        <taxon>asterids</taxon>
        <taxon>campanulids</taxon>
        <taxon>Asterales</taxon>
        <taxon>Asteraceae</taxon>
        <taxon>Asteroideae</taxon>
        <taxon>Heliantheae alliance</taxon>
        <taxon>Millerieae</taxon>
        <taxon>Smallanthus</taxon>
    </lineage>
</organism>
<accession>A0ACB8XWQ4</accession>
<dbReference type="EMBL" id="CM042046">
    <property type="protein sequence ID" value="KAI3675622.1"/>
    <property type="molecule type" value="Genomic_DNA"/>
</dbReference>
<evidence type="ECO:0000313" key="1">
    <source>
        <dbReference type="EMBL" id="KAI3675622.1"/>
    </source>
</evidence>
<keyword evidence="2" id="KW-1185">Reference proteome</keyword>
<reference evidence="1 2" key="2">
    <citation type="journal article" date="2022" name="Mol. Ecol. Resour.">
        <title>The genomes of chicory, endive, great burdock and yacon provide insights into Asteraceae paleo-polyploidization history and plant inulin production.</title>
        <authorList>
            <person name="Fan W."/>
            <person name="Wang S."/>
            <person name="Wang H."/>
            <person name="Wang A."/>
            <person name="Jiang F."/>
            <person name="Liu H."/>
            <person name="Zhao H."/>
            <person name="Xu D."/>
            <person name="Zhang Y."/>
        </authorList>
    </citation>
    <scope>NUCLEOTIDE SEQUENCE [LARGE SCALE GENOMIC DNA]</scope>
    <source>
        <strain evidence="2">cv. Yunnan</strain>
        <tissue evidence="1">Leaves</tissue>
    </source>
</reference>
<name>A0ACB8XWQ4_9ASTR</name>
<gene>
    <name evidence="1" type="ORF">L1987_85213</name>
</gene>
<evidence type="ECO:0000313" key="2">
    <source>
        <dbReference type="Proteomes" id="UP001056120"/>
    </source>
</evidence>